<evidence type="ECO:0000256" key="7">
    <source>
        <dbReference type="ARBA" id="ARBA00022946"/>
    </source>
</evidence>
<dbReference type="InterPro" id="IPR019927">
    <property type="entry name" value="Ribosomal_uL3_bac/org-type"/>
</dbReference>
<proteinExistence type="inferred from homology"/>
<feature type="compositionally biased region" description="Polar residues" evidence="13">
    <location>
        <begin position="76"/>
        <end position="92"/>
    </location>
</feature>
<dbReference type="InterPro" id="IPR000597">
    <property type="entry name" value="Ribosomal_uL3"/>
</dbReference>
<evidence type="ECO:0000256" key="13">
    <source>
        <dbReference type="SAM" id="MobiDB-lite"/>
    </source>
</evidence>
<dbReference type="GO" id="GO:0006508">
    <property type="term" value="P:proteolysis"/>
    <property type="evidence" value="ECO:0007669"/>
    <property type="project" value="UniProtKB-KW"/>
</dbReference>
<protein>
    <recommendedName>
        <fullName evidence="11">Endopeptidase Clp</fullName>
        <ecNumber evidence="11">3.4.21.92</ecNumber>
    </recommendedName>
</protein>
<evidence type="ECO:0000313" key="14">
    <source>
        <dbReference type="EMBL" id="KAF7129399.1"/>
    </source>
</evidence>
<dbReference type="GO" id="GO:0004252">
    <property type="term" value="F:serine-type endopeptidase activity"/>
    <property type="evidence" value="ECO:0007669"/>
    <property type="project" value="InterPro"/>
</dbReference>
<dbReference type="InterPro" id="IPR023562">
    <property type="entry name" value="ClpP/TepA"/>
</dbReference>
<evidence type="ECO:0000256" key="6">
    <source>
        <dbReference type="ARBA" id="ARBA00022825"/>
    </source>
</evidence>
<keyword evidence="6" id="KW-0720">Serine protease</keyword>
<name>A0A834GBN5_RHOSS</name>
<dbReference type="GO" id="GO:0006412">
    <property type="term" value="P:translation"/>
    <property type="evidence" value="ECO:0007669"/>
    <property type="project" value="InterPro"/>
</dbReference>
<feature type="region of interest" description="Disordered" evidence="13">
    <location>
        <begin position="877"/>
        <end position="906"/>
    </location>
</feature>
<evidence type="ECO:0000313" key="15">
    <source>
        <dbReference type="Proteomes" id="UP000626092"/>
    </source>
</evidence>
<dbReference type="InterPro" id="IPR019926">
    <property type="entry name" value="Ribosomal_uL3_CS"/>
</dbReference>
<dbReference type="PRINTS" id="PR00127">
    <property type="entry name" value="CLPPROTEASEP"/>
</dbReference>
<dbReference type="InterPro" id="IPR009000">
    <property type="entry name" value="Transl_B-barrel_sf"/>
</dbReference>
<evidence type="ECO:0000256" key="10">
    <source>
        <dbReference type="ARBA" id="ARBA00023274"/>
    </source>
</evidence>
<comment type="similarity">
    <text evidence="2 12">Belongs to the universal ribosomal protein uL3 family.</text>
</comment>
<feature type="region of interest" description="Disordered" evidence="13">
    <location>
        <begin position="674"/>
        <end position="698"/>
    </location>
</feature>
<dbReference type="SUPFAM" id="SSF50447">
    <property type="entry name" value="Translation proteins"/>
    <property type="match status" value="1"/>
</dbReference>
<evidence type="ECO:0000256" key="2">
    <source>
        <dbReference type="ARBA" id="ARBA00006540"/>
    </source>
</evidence>
<dbReference type="NCBIfam" id="TIGR03625">
    <property type="entry name" value="L3_bact"/>
    <property type="match status" value="1"/>
</dbReference>
<dbReference type="Proteomes" id="UP000626092">
    <property type="component" value="Unassembled WGS sequence"/>
</dbReference>
<dbReference type="Gene3D" id="3.30.160.810">
    <property type="match status" value="1"/>
</dbReference>
<evidence type="ECO:0000256" key="3">
    <source>
        <dbReference type="ARBA" id="ARBA00007039"/>
    </source>
</evidence>
<evidence type="ECO:0000256" key="11">
    <source>
        <dbReference type="PROSITE-ProRule" id="PRU10085"/>
    </source>
</evidence>
<dbReference type="PANTHER" id="PTHR11229">
    <property type="entry name" value="50S RIBOSOMAL PROTEIN L3"/>
    <property type="match status" value="1"/>
</dbReference>
<dbReference type="FunFam" id="2.40.30.10:FF:000004">
    <property type="entry name" value="50S ribosomal protein L3"/>
    <property type="match status" value="1"/>
</dbReference>
<gene>
    <name evidence="14" type="ORF">RHSIM_Rhsim10G0078600</name>
</gene>
<evidence type="ECO:0000256" key="5">
    <source>
        <dbReference type="ARBA" id="ARBA00022801"/>
    </source>
</evidence>
<feature type="compositionally biased region" description="Low complexity" evidence="13">
    <location>
        <begin position="108"/>
        <end position="129"/>
    </location>
</feature>
<dbReference type="EC" id="3.4.21.92" evidence="11"/>
<keyword evidence="7" id="KW-0809">Transit peptide</keyword>
<dbReference type="Pfam" id="PF00574">
    <property type="entry name" value="CLP_protease"/>
    <property type="match status" value="2"/>
</dbReference>
<dbReference type="PANTHER" id="PTHR11229:SF8">
    <property type="entry name" value="LARGE RIBOSOMAL SUBUNIT PROTEIN UL3M"/>
    <property type="match status" value="1"/>
</dbReference>
<dbReference type="InterPro" id="IPR029045">
    <property type="entry name" value="ClpP/crotonase-like_dom_sf"/>
</dbReference>
<accession>A0A834GBN5</accession>
<reference evidence="14" key="1">
    <citation type="submission" date="2019-11" db="EMBL/GenBank/DDBJ databases">
        <authorList>
            <person name="Liu Y."/>
            <person name="Hou J."/>
            <person name="Li T.-Q."/>
            <person name="Guan C.-H."/>
            <person name="Wu X."/>
            <person name="Wu H.-Z."/>
            <person name="Ling F."/>
            <person name="Zhang R."/>
            <person name="Shi X.-G."/>
            <person name="Ren J.-P."/>
            <person name="Chen E.-F."/>
            <person name="Sun J.-M."/>
        </authorList>
    </citation>
    <scope>NUCLEOTIDE SEQUENCE</scope>
    <source>
        <strain evidence="14">Adult_tree_wgs_1</strain>
        <tissue evidence="14">Leaves</tissue>
    </source>
</reference>
<feature type="region of interest" description="Disordered" evidence="13">
    <location>
        <begin position="76"/>
        <end position="132"/>
    </location>
</feature>
<keyword evidence="8 12" id="KW-0689">Ribosomal protein</keyword>
<comment type="catalytic activity">
    <reaction evidence="11">
        <text>Hydrolysis of proteins to small peptides in the presence of ATP and magnesium. alpha-casein is the usual test substrate. In the absence of ATP, only oligopeptides shorter than five residues are hydrolyzed (such as succinyl-Leu-Tyr-|-NHMec, and Leu-Tyr-Leu-|-Tyr-Trp, in which cleavage of the -Tyr-|-Leu- and -Tyr-|-Trp bonds also occurs).</text>
        <dbReference type="EC" id="3.4.21.92"/>
    </reaction>
</comment>
<dbReference type="HAMAP" id="MF_01325_B">
    <property type="entry name" value="Ribosomal_uL3_B"/>
    <property type="match status" value="1"/>
</dbReference>
<dbReference type="GO" id="GO:0004176">
    <property type="term" value="F:ATP-dependent peptidase activity"/>
    <property type="evidence" value="ECO:0007669"/>
    <property type="project" value="InterPro"/>
</dbReference>
<comment type="subcellular location">
    <subcellularLocation>
        <location evidence="1">Mitochondrion</location>
    </subcellularLocation>
</comment>
<organism evidence="14 15">
    <name type="scientific">Rhododendron simsii</name>
    <name type="common">Sims's rhododendron</name>
    <dbReference type="NCBI Taxonomy" id="118357"/>
    <lineage>
        <taxon>Eukaryota</taxon>
        <taxon>Viridiplantae</taxon>
        <taxon>Streptophyta</taxon>
        <taxon>Embryophyta</taxon>
        <taxon>Tracheophyta</taxon>
        <taxon>Spermatophyta</taxon>
        <taxon>Magnoliopsida</taxon>
        <taxon>eudicotyledons</taxon>
        <taxon>Gunneridae</taxon>
        <taxon>Pentapetalae</taxon>
        <taxon>asterids</taxon>
        <taxon>Ericales</taxon>
        <taxon>Ericaceae</taxon>
        <taxon>Ericoideae</taxon>
        <taxon>Rhodoreae</taxon>
        <taxon>Rhododendron</taxon>
    </lineage>
</organism>
<dbReference type="InterPro" id="IPR018215">
    <property type="entry name" value="ClpP_Ser_AS"/>
</dbReference>
<dbReference type="SUPFAM" id="SSF52096">
    <property type="entry name" value="ClpP/crotonase"/>
    <property type="match status" value="2"/>
</dbReference>
<dbReference type="CDD" id="cd07017">
    <property type="entry name" value="S14_ClpP_2"/>
    <property type="match status" value="1"/>
</dbReference>
<dbReference type="Pfam" id="PF00297">
    <property type="entry name" value="Ribosomal_L3"/>
    <property type="match status" value="1"/>
</dbReference>
<dbReference type="Gene3D" id="2.40.30.10">
    <property type="entry name" value="Translation factors"/>
    <property type="match status" value="1"/>
</dbReference>
<comment type="caution">
    <text evidence="14">The sequence shown here is derived from an EMBL/GenBank/DDBJ whole genome shotgun (WGS) entry which is preliminary data.</text>
</comment>
<dbReference type="GO" id="GO:0005762">
    <property type="term" value="C:mitochondrial large ribosomal subunit"/>
    <property type="evidence" value="ECO:0007669"/>
    <property type="project" value="TreeGrafter"/>
</dbReference>
<dbReference type="EMBL" id="WJXA01000010">
    <property type="protein sequence ID" value="KAF7129399.1"/>
    <property type="molecule type" value="Genomic_DNA"/>
</dbReference>
<dbReference type="GO" id="GO:0003735">
    <property type="term" value="F:structural constituent of ribosome"/>
    <property type="evidence" value="ECO:0007669"/>
    <property type="project" value="InterPro"/>
</dbReference>
<sequence>MSITTSEGARSPPATILLQRALSSACSPISGVLSSLCCHSHLVLVEFLGYKEERWIEFTDRDFSDAYREGLGFTDSHVQTSAPSTPTAFHSKQTQKNHTKSTTYYSYPLTTRSSGGSSRPLSVKSSSKSFPARNRTVNSHWNVGSVSPAVSYPSWLPKFEELDPTNMLLRQRIVFLGLGNDPAVNLWKSLDNGQIDDYTADFIIGQLLYLDAEDSKKDIKLFINSPGGSSTGAMGIYDTMKLCKADVSTICIGLAASMAAFILATGTKGKSHKSLTQLLHFQPTQVQIHLREGMYHGLKLVKILSRVTGKPVEQIERNSWYEFFMNPWEAKEYGLVDEVIDDGKPGLVAPLADSSAPPFPGEWFLWRGGGYVDDKILTEEDLPSEEKMLKRLHRKPSPLAQVTQEIQRKRPNRKLTLPKQSLTPKSQSTSRRRVLPQLVDVEFFHGNDSRQIFFLSHHLLELDFVVMAAASRGLISCIRLLSLITPPPIPSPYYSLFKTFSTCLSTTIDECEAASQPRIIRSQPGVMTPKSRRTGLIAVKCGMTALWDKWGARVPSTVLWVDDNIVSQVKTPEKEGIVALQIGCGHKKEKHLTKPEVGHFRAQGVPMKRKLTEFPITEDALLPVGFSINVRHFVPGQYVDVTGITRGKGFQGGMKRHGMKGNSASHGASLFHRGLGSTGQGGDPGKVPKGKKMPGRMGGKQRTVENVWVYKIDPARNLMWVKGQVPGAEGNFVFIKDAVYKKPATSLLPFPTYFAQEDEDEAELEPLVADLGDKQKVRIGGVSVTFSGRILDLSRVTGKPVAQIERNSRYEFFMNPSEAKEYGLVDEVIDDGKPGLVAPLADSSALPFPGEWFLWRGGGYVDDKILTEVDLPSEEKMSQNGKIGCSGADEVEQEKGAPTPVGGKHA</sequence>
<dbReference type="InterPro" id="IPR001907">
    <property type="entry name" value="ClpP"/>
</dbReference>
<dbReference type="GO" id="GO:0009532">
    <property type="term" value="C:plastid stroma"/>
    <property type="evidence" value="ECO:0007669"/>
    <property type="project" value="UniProtKB-ARBA"/>
</dbReference>
<keyword evidence="4" id="KW-0645">Protease</keyword>
<dbReference type="Gene3D" id="3.90.226.10">
    <property type="entry name" value="2-enoyl-CoA Hydratase, Chain A, domain 1"/>
    <property type="match status" value="2"/>
</dbReference>
<dbReference type="FunFam" id="3.30.160.810:FF:000001">
    <property type="entry name" value="50S ribosomal protein L3"/>
    <property type="match status" value="1"/>
</dbReference>
<dbReference type="AlphaFoldDB" id="A0A834GBN5"/>
<keyword evidence="15" id="KW-1185">Reference proteome</keyword>
<keyword evidence="10 12" id="KW-0687">Ribonucleoprotein</keyword>
<evidence type="ECO:0000256" key="8">
    <source>
        <dbReference type="ARBA" id="ARBA00022980"/>
    </source>
</evidence>
<evidence type="ECO:0000256" key="1">
    <source>
        <dbReference type="ARBA" id="ARBA00004173"/>
    </source>
</evidence>
<evidence type="ECO:0000256" key="4">
    <source>
        <dbReference type="ARBA" id="ARBA00022670"/>
    </source>
</evidence>
<keyword evidence="5" id="KW-0378">Hydrolase</keyword>
<comment type="similarity">
    <text evidence="3">Belongs to the peptidase S14 family.</text>
</comment>
<feature type="active site" evidence="11">
    <location>
        <position position="257"/>
    </location>
</feature>
<dbReference type="OrthoDB" id="274683at2759"/>
<evidence type="ECO:0000256" key="12">
    <source>
        <dbReference type="RuleBase" id="RU003905"/>
    </source>
</evidence>
<dbReference type="PROSITE" id="PS00474">
    <property type="entry name" value="RIBOSOMAL_L3"/>
    <property type="match status" value="1"/>
</dbReference>
<keyword evidence="9" id="KW-0496">Mitochondrion</keyword>
<dbReference type="PROSITE" id="PS00381">
    <property type="entry name" value="CLP_PROTEASE_SER"/>
    <property type="match status" value="1"/>
</dbReference>
<evidence type="ECO:0000256" key="9">
    <source>
        <dbReference type="ARBA" id="ARBA00023128"/>
    </source>
</evidence>